<sequence length="83" mass="9212">MKQQPVSRVKVIKGATQNHTTIPFAHIGRWGSVQKRLSREAEAARKWRDAVWGVVSSTDMVHEHNAHVGVGDRSNEAVQAGEE</sequence>
<protein>
    <submittedName>
        <fullName evidence="1">Uncharacterized protein</fullName>
    </submittedName>
</protein>
<dbReference type="Proteomes" id="UP000766486">
    <property type="component" value="Unassembled WGS sequence"/>
</dbReference>
<evidence type="ECO:0000313" key="2">
    <source>
        <dbReference type="Proteomes" id="UP000766486"/>
    </source>
</evidence>
<proteinExistence type="predicted"/>
<gene>
    <name evidence="1" type="ORF">CLO192961_LOCUS224646</name>
</gene>
<evidence type="ECO:0000313" key="1">
    <source>
        <dbReference type="EMBL" id="VUC28039.1"/>
    </source>
</evidence>
<name>A0ABY6UA88_BIOOC</name>
<organism evidence="1 2">
    <name type="scientific">Bionectria ochroleuca</name>
    <name type="common">Gliocladium roseum</name>
    <dbReference type="NCBI Taxonomy" id="29856"/>
    <lineage>
        <taxon>Eukaryota</taxon>
        <taxon>Fungi</taxon>
        <taxon>Dikarya</taxon>
        <taxon>Ascomycota</taxon>
        <taxon>Pezizomycotina</taxon>
        <taxon>Sordariomycetes</taxon>
        <taxon>Hypocreomycetidae</taxon>
        <taxon>Hypocreales</taxon>
        <taxon>Bionectriaceae</taxon>
        <taxon>Clonostachys</taxon>
    </lineage>
</organism>
<comment type="caution">
    <text evidence="1">The sequence shown here is derived from an EMBL/GenBank/DDBJ whole genome shotgun (WGS) entry which is preliminary data.</text>
</comment>
<dbReference type="EMBL" id="CABFNS010000779">
    <property type="protein sequence ID" value="VUC28039.1"/>
    <property type="molecule type" value="Genomic_DNA"/>
</dbReference>
<accession>A0ABY6UA88</accession>
<reference evidence="1 2" key="1">
    <citation type="submission" date="2019-06" db="EMBL/GenBank/DDBJ databases">
        <authorList>
            <person name="Broberg M."/>
        </authorList>
    </citation>
    <scope>NUCLEOTIDE SEQUENCE [LARGE SCALE GENOMIC DNA]</scope>
</reference>
<keyword evidence="2" id="KW-1185">Reference proteome</keyword>